<proteinExistence type="predicted"/>
<dbReference type="EMBL" id="CAJVCH010090184">
    <property type="protein sequence ID" value="CAG7722534.1"/>
    <property type="molecule type" value="Genomic_DNA"/>
</dbReference>
<name>A0A8J2JMN5_9HEXA</name>
<sequence length="79" mass="8877">MTRALEPFKEPVEEFAPDLPLPGSQHSYELEFYYSGAGLKSDNGSILQHVKLAVRFVTSSMLKRRIHYCPRISTSSSSS</sequence>
<protein>
    <submittedName>
        <fullName evidence="1">Uncharacterized protein</fullName>
    </submittedName>
</protein>
<evidence type="ECO:0000313" key="2">
    <source>
        <dbReference type="Proteomes" id="UP000708208"/>
    </source>
</evidence>
<comment type="caution">
    <text evidence="1">The sequence shown here is derived from an EMBL/GenBank/DDBJ whole genome shotgun (WGS) entry which is preliminary data.</text>
</comment>
<accession>A0A8J2JMN5</accession>
<reference evidence="1" key="1">
    <citation type="submission" date="2021-06" db="EMBL/GenBank/DDBJ databases">
        <authorList>
            <person name="Hodson N. C."/>
            <person name="Mongue J. A."/>
            <person name="Jaron S. K."/>
        </authorList>
    </citation>
    <scope>NUCLEOTIDE SEQUENCE</scope>
</reference>
<evidence type="ECO:0000313" key="1">
    <source>
        <dbReference type="EMBL" id="CAG7722534.1"/>
    </source>
</evidence>
<dbReference type="AlphaFoldDB" id="A0A8J2JMN5"/>
<organism evidence="1 2">
    <name type="scientific">Allacma fusca</name>
    <dbReference type="NCBI Taxonomy" id="39272"/>
    <lineage>
        <taxon>Eukaryota</taxon>
        <taxon>Metazoa</taxon>
        <taxon>Ecdysozoa</taxon>
        <taxon>Arthropoda</taxon>
        <taxon>Hexapoda</taxon>
        <taxon>Collembola</taxon>
        <taxon>Symphypleona</taxon>
        <taxon>Sminthuridae</taxon>
        <taxon>Allacma</taxon>
    </lineage>
</organism>
<keyword evidence="2" id="KW-1185">Reference proteome</keyword>
<dbReference type="Proteomes" id="UP000708208">
    <property type="component" value="Unassembled WGS sequence"/>
</dbReference>
<gene>
    <name evidence="1" type="ORF">AFUS01_LOCUS11665</name>
</gene>